<keyword evidence="2" id="KW-1185">Reference proteome</keyword>
<dbReference type="WBParaSite" id="TREG1_13090.1">
    <property type="protein sequence ID" value="TREG1_13090.1"/>
    <property type="gene ID" value="TREG1_13090"/>
</dbReference>
<feature type="compositionally biased region" description="Low complexity" evidence="1">
    <location>
        <begin position="132"/>
        <end position="143"/>
    </location>
</feature>
<feature type="region of interest" description="Disordered" evidence="1">
    <location>
        <begin position="387"/>
        <end position="406"/>
    </location>
</feature>
<reference evidence="2" key="1">
    <citation type="submission" date="2022-06" db="EMBL/GenBank/DDBJ databases">
        <authorList>
            <person name="Berger JAMES D."/>
            <person name="Berger JAMES D."/>
        </authorList>
    </citation>
    <scope>NUCLEOTIDE SEQUENCE [LARGE SCALE GENOMIC DNA]</scope>
</reference>
<protein>
    <submittedName>
        <fullName evidence="3">Uncharacterized protein</fullName>
    </submittedName>
</protein>
<reference evidence="3" key="2">
    <citation type="submission" date="2023-11" db="UniProtKB">
        <authorList>
            <consortium name="WormBaseParasite"/>
        </authorList>
    </citation>
    <scope>IDENTIFICATION</scope>
</reference>
<evidence type="ECO:0000313" key="3">
    <source>
        <dbReference type="WBParaSite" id="TREG1_13090.1"/>
    </source>
</evidence>
<accession>A0AA85J738</accession>
<proteinExistence type="predicted"/>
<dbReference type="Proteomes" id="UP000050795">
    <property type="component" value="Unassembled WGS sequence"/>
</dbReference>
<name>A0AA85J738_TRIRE</name>
<feature type="compositionally biased region" description="Low complexity" evidence="1">
    <location>
        <begin position="92"/>
        <end position="109"/>
    </location>
</feature>
<evidence type="ECO:0000256" key="1">
    <source>
        <dbReference type="SAM" id="MobiDB-lite"/>
    </source>
</evidence>
<feature type="compositionally biased region" description="Polar residues" evidence="1">
    <location>
        <begin position="397"/>
        <end position="406"/>
    </location>
</feature>
<organism evidence="2 3">
    <name type="scientific">Trichobilharzia regenti</name>
    <name type="common">Nasal bird schistosome</name>
    <dbReference type="NCBI Taxonomy" id="157069"/>
    <lineage>
        <taxon>Eukaryota</taxon>
        <taxon>Metazoa</taxon>
        <taxon>Spiralia</taxon>
        <taxon>Lophotrochozoa</taxon>
        <taxon>Platyhelminthes</taxon>
        <taxon>Trematoda</taxon>
        <taxon>Digenea</taxon>
        <taxon>Strigeidida</taxon>
        <taxon>Schistosomatoidea</taxon>
        <taxon>Schistosomatidae</taxon>
        <taxon>Trichobilharzia</taxon>
    </lineage>
</organism>
<feature type="compositionally biased region" description="Low complexity" evidence="1">
    <location>
        <begin position="66"/>
        <end position="82"/>
    </location>
</feature>
<dbReference type="AlphaFoldDB" id="A0AA85J738"/>
<sequence>MMNVNSRSVLRPEYLDHSFNFSTSRGYENCNGMPSKRVNTNTAPVYRHEEGSQSVSCRTGRKRARPSAVPSSSHYVSPSNPSGKIISYDSDSANSVKSSHDNSSSPCPSYVSKYSGDSTARNYDSRSHSRPSRPASVASTSVTRSQSHGQAEQIRRSRESITFALINAQLSKPPLSKVRDMYMSTRSGSGQANSSARTTKKANLSVVNAIISCRIRKYLIELREYIRRCLDALFSHMFEDYDVSNRDTLAADILGISLLPCSPECEYCPGIMEKTEHPRLRRRESKSFNLHPTHPVTQIPSTSSQFPGSLPHLTQPSISACPNQMPHPQILPRDSAVLNVNSENNICPNESSPAECHLGDSPDTSFNCKLSEYTFPESSALLERPLPSYHIDDSDSPNRSVELDSTSLQLSDDFDNSDWRANDVDFGPCKEELGDSDSLAFDSSSGTPSRNDDSFFDPAYDVGDLMHHFTMDKYPGLQLTISP</sequence>
<evidence type="ECO:0000313" key="2">
    <source>
        <dbReference type="Proteomes" id="UP000050795"/>
    </source>
</evidence>
<feature type="region of interest" description="Disordered" evidence="1">
    <location>
        <begin position="26"/>
        <end position="155"/>
    </location>
</feature>